<feature type="binding site" evidence="9">
    <location>
        <position position="510"/>
    </location>
    <ligand>
        <name>Ca(2+)</name>
        <dbReference type="ChEBI" id="CHEBI:29108"/>
    </ligand>
</feature>
<dbReference type="InterPro" id="IPR008958">
    <property type="entry name" value="Transglutaminase_C"/>
</dbReference>
<sequence length="760" mass="85691">MGNCWSHFQVAVKECCCGCCEEDCFGCSVKELPEGEIIHLPELPKDLDDGNIDILKVFKVDLICKENGPIHQTEKYDLMLSKPDQTNKLVIRRGQEFWIKIFFNRPYSKDTDGISFVFSIVDGKPSLSHGTLVLVPLLSKGSLLFEKTPTWTAYIDEIDENAIKVQFKTSATCSVGKWKLAIDTKRRDDQTAVSYSLDNPIYILFNPWNADDEVYMEEDELRHECVLEDSGLIWRGSHTRLRPTPWAYSQFEKDVLDCALYILSGPSRLSSTARADPVKCVRAISAAVNSPDEDGVVEGNWSDKFDGGVPPINWTGSLKILRKYYSSKKPVKFGQCWVFAGVVTSICRAIGIPCRPVTNYQSAHDTQSSVTVDYFLDDDGKPIEKLNTDSVWNFHVWNEAWMLRTDLGDSSETAGWQVIDATPQEKSDEMYQCGPASVLAVRRGEIKRPFDGTFVFSEVNADKVYWHFRGPNRPLKLLGTKQDVIGMLISTKAVGKFDRDDITHTYKYPEKSSKEREAMLNALRTSESLFSRYYLNEDFNDVRFDFPEIQDDIVIGSSFKVRLIVTNVNEEKEYDVTASLRVDTMLYTGKVKAEVKKEVFLFTIPPKSKEEISMEITYNDYAPKLCNQCAFNVACLASVDETDYEARKPDIKFDIRNVDGLIVGQPFKGTVKLKNPLPVPLTKGQFLIESPGLGEPLKLNVKEKVEPGESATADFQLVAQLDGEKTISAKFNSRELDDVDGFVKITIGLSNEISNEITSV</sequence>
<evidence type="ECO:0000256" key="5">
    <source>
        <dbReference type="ARBA" id="ARBA00023315"/>
    </source>
</evidence>
<dbReference type="Pfam" id="PF00868">
    <property type="entry name" value="Transglut_N"/>
    <property type="match status" value="1"/>
</dbReference>
<dbReference type="GO" id="GO:0003810">
    <property type="term" value="F:protein-glutamine gamma-glutamyltransferase activity"/>
    <property type="evidence" value="ECO:0007669"/>
    <property type="project" value="UniProtKB-EC"/>
</dbReference>
<organism evidence="11 12">
    <name type="scientific">Folsomia candida</name>
    <name type="common">Springtail</name>
    <dbReference type="NCBI Taxonomy" id="158441"/>
    <lineage>
        <taxon>Eukaryota</taxon>
        <taxon>Metazoa</taxon>
        <taxon>Ecdysozoa</taxon>
        <taxon>Arthropoda</taxon>
        <taxon>Hexapoda</taxon>
        <taxon>Collembola</taxon>
        <taxon>Entomobryomorpha</taxon>
        <taxon>Isotomoidea</taxon>
        <taxon>Isotomidae</taxon>
        <taxon>Proisotominae</taxon>
        <taxon>Folsomia</taxon>
    </lineage>
</organism>
<dbReference type="SUPFAM" id="SSF81296">
    <property type="entry name" value="E set domains"/>
    <property type="match status" value="1"/>
</dbReference>
<dbReference type="PIRSF" id="PIRSF000459">
    <property type="entry name" value="TGM_EBP42"/>
    <property type="match status" value="1"/>
</dbReference>
<evidence type="ECO:0000259" key="10">
    <source>
        <dbReference type="SMART" id="SM00460"/>
    </source>
</evidence>
<feature type="active site" evidence="8">
    <location>
        <position position="420"/>
    </location>
</feature>
<dbReference type="InterPro" id="IPR002931">
    <property type="entry name" value="Transglutaminase-like"/>
</dbReference>
<evidence type="ECO:0000256" key="7">
    <source>
        <dbReference type="ARBA" id="ARBA00051843"/>
    </source>
</evidence>
<keyword evidence="2" id="KW-0808">Transferase</keyword>
<feature type="active site" evidence="8">
    <location>
        <position position="336"/>
    </location>
</feature>
<dbReference type="Gene3D" id="3.90.260.10">
    <property type="entry name" value="Transglutaminase-like"/>
    <property type="match status" value="1"/>
</dbReference>
<keyword evidence="12" id="KW-1185">Reference proteome</keyword>
<evidence type="ECO:0000256" key="4">
    <source>
        <dbReference type="ARBA" id="ARBA00022837"/>
    </source>
</evidence>
<accession>A0A226EWH5</accession>
<dbReference type="InterPro" id="IPR036238">
    <property type="entry name" value="Transglutaminase_C_sf"/>
</dbReference>
<evidence type="ECO:0000256" key="8">
    <source>
        <dbReference type="PIRSR" id="PIRSR000459-1"/>
    </source>
</evidence>
<dbReference type="Gene3D" id="2.60.40.10">
    <property type="entry name" value="Immunoglobulins"/>
    <property type="match status" value="3"/>
</dbReference>
<dbReference type="InterPro" id="IPR023608">
    <property type="entry name" value="Transglutaminase_animal"/>
</dbReference>
<dbReference type="FunFam" id="2.60.40.10:FF:000171">
    <property type="entry name" value="protein-glutamine gamma-glutamyltransferase 6"/>
    <property type="match status" value="1"/>
</dbReference>
<comment type="cofactor">
    <cofactor evidence="9">
        <name>Ca(2+)</name>
        <dbReference type="ChEBI" id="CHEBI:29108"/>
    </cofactor>
    <text evidence="9">Binds 1 Ca(2+) ion per subunit.</text>
</comment>
<keyword evidence="5" id="KW-0012">Acyltransferase</keyword>
<protein>
    <recommendedName>
        <fullName evidence="6">protein-glutamine gamma-glutamyltransferase</fullName>
        <ecNumber evidence="6">2.3.2.13</ecNumber>
    </recommendedName>
</protein>
<dbReference type="SUPFAM" id="SSF49309">
    <property type="entry name" value="Transglutaminase, two C-terminal domains"/>
    <property type="match status" value="2"/>
</dbReference>
<reference evidence="11 12" key="1">
    <citation type="submission" date="2015-12" db="EMBL/GenBank/DDBJ databases">
        <title>The genome of Folsomia candida.</title>
        <authorList>
            <person name="Faddeeva A."/>
            <person name="Derks M.F."/>
            <person name="Anvar Y."/>
            <person name="Smit S."/>
            <person name="Van Straalen N."/>
            <person name="Roelofs D."/>
        </authorList>
    </citation>
    <scope>NUCLEOTIDE SEQUENCE [LARGE SCALE GENOMIC DNA]</scope>
    <source>
        <strain evidence="11 12">VU population</strain>
        <tissue evidence="11">Whole body</tissue>
    </source>
</reference>
<proteinExistence type="inferred from homology"/>
<dbReference type="GO" id="GO:0046872">
    <property type="term" value="F:metal ion binding"/>
    <property type="evidence" value="ECO:0007669"/>
    <property type="project" value="UniProtKB-KW"/>
</dbReference>
<keyword evidence="4 9" id="KW-0106">Calcium</keyword>
<dbReference type="OMA" id="WKYSQFE"/>
<dbReference type="InterPro" id="IPR036985">
    <property type="entry name" value="Transglutaminase-like_sf"/>
</dbReference>
<dbReference type="AlphaFoldDB" id="A0A226EWH5"/>
<dbReference type="InterPro" id="IPR013783">
    <property type="entry name" value="Ig-like_fold"/>
</dbReference>
<dbReference type="EMBL" id="LNIX01000001">
    <property type="protein sequence ID" value="OXA61530.1"/>
    <property type="molecule type" value="Genomic_DNA"/>
</dbReference>
<comment type="caution">
    <text evidence="11">The sequence shown here is derived from an EMBL/GenBank/DDBJ whole genome shotgun (WGS) entry which is preliminary data.</text>
</comment>
<dbReference type="InterPro" id="IPR038765">
    <property type="entry name" value="Papain-like_cys_pep_sf"/>
</dbReference>
<dbReference type="SUPFAM" id="SSF54001">
    <property type="entry name" value="Cysteine proteinases"/>
    <property type="match status" value="1"/>
</dbReference>
<feature type="binding site" evidence="9">
    <location>
        <position position="460"/>
    </location>
    <ligand>
        <name>Ca(2+)</name>
        <dbReference type="ChEBI" id="CHEBI:29108"/>
    </ligand>
</feature>
<gene>
    <name evidence="11" type="ORF">Fcan01_01888</name>
</gene>
<comment type="similarity">
    <text evidence="1">Belongs to the transglutaminase superfamily. Transglutaminase family.</text>
</comment>
<dbReference type="Proteomes" id="UP000198287">
    <property type="component" value="Unassembled WGS sequence"/>
</dbReference>
<dbReference type="Pfam" id="PF00927">
    <property type="entry name" value="Transglut_C"/>
    <property type="match status" value="1"/>
</dbReference>
<dbReference type="SMART" id="SM00460">
    <property type="entry name" value="TGc"/>
    <property type="match status" value="1"/>
</dbReference>
<feature type="binding site" evidence="9">
    <location>
        <position position="515"/>
    </location>
    <ligand>
        <name>Ca(2+)</name>
        <dbReference type="ChEBI" id="CHEBI:29108"/>
    </ligand>
</feature>
<feature type="binding site" evidence="9">
    <location>
        <position position="462"/>
    </location>
    <ligand>
        <name>Ca(2+)</name>
        <dbReference type="ChEBI" id="CHEBI:29108"/>
    </ligand>
</feature>
<evidence type="ECO:0000313" key="12">
    <source>
        <dbReference type="Proteomes" id="UP000198287"/>
    </source>
</evidence>
<name>A0A226EWH5_FOLCA</name>
<dbReference type="InterPro" id="IPR001102">
    <property type="entry name" value="Transglutaminase_N"/>
</dbReference>
<evidence type="ECO:0000313" key="11">
    <source>
        <dbReference type="EMBL" id="OXA61530.1"/>
    </source>
</evidence>
<dbReference type="EC" id="2.3.2.13" evidence="6"/>
<evidence type="ECO:0000256" key="6">
    <source>
        <dbReference type="ARBA" id="ARBA00024222"/>
    </source>
</evidence>
<evidence type="ECO:0000256" key="9">
    <source>
        <dbReference type="PIRSR" id="PIRSR000459-2"/>
    </source>
</evidence>
<dbReference type="InterPro" id="IPR050779">
    <property type="entry name" value="Transglutaminase"/>
</dbReference>
<dbReference type="FunFam" id="3.90.260.10:FF:000001">
    <property type="entry name" value="Protein-glutamine gamma-glutamyltransferase 2"/>
    <property type="match status" value="1"/>
</dbReference>
<dbReference type="OrthoDB" id="437511at2759"/>
<dbReference type="PANTHER" id="PTHR11590">
    <property type="entry name" value="PROTEIN-GLUTAMINE GAMMA-GLUTAMYLTRANSFERASE"/>
    <property type="match status" value="1"/>
</dbReference>
<dbReference type="Pfam" id="PF01841">
    <property type="entry name" value="Transglut_core"/>
    <property type="match status" value="1"/>
</dbReference>
<comment type="catalytic activity">
    <reaction evidence="7">
        <text>L-glutaminyl-[protein] + L-lysyl-[protein] = [protein]-L-lysyl-N(6)-5-L-glutamyl-[protein] + NH4(+)</text>
        <dbReference type="Rhea" id="RHEA:54816"/>
        <dbReference type="Rhea" id="RHEA-COMP:9752"/>
        <dbReference type="Rhea" id="RHEA-COMP:10207"/>
        <dbReference type="Rhea" id="RHEA-COMP:14005"/>
        <dbReference type="ChEBI" id="CHEBI:28938"/>
        <dbReference type="ChEBI" id="CHEBI:29969"/>
        <dbReference type="ChEBI" id="CHEBI:30011"/>
        <dbReference type="ChEBI" id="CHEBI:138370"/>
        <dbReference type="EC" id="2.3.2.13"/>
    </reaction>
</comment>
<dbReference type="InterPro" id="IPR014756">
    <property type="entry name" value="Ig_E-set"/>
</dbReference>
<feature type="active site" evidence="8">
    <location>
        <position position="395"/>
    </location>
</feature>
<evidence type="ECO:0000256" key="3">
    <source>
        <dbReference type="ARBA" id="ARBA00022723"/>
    </source>
</evidence>
<feature type="domain" description="Transglutaminase-like" evidence="10">
    <location>
        <begin position="328"/>
        <end position="423"/>
    </location>
</feature>
<dbReference type="PANTHER" id="PTHR11590:SF69">
    <property type="entry name" value="RE08173P"/>
    <property type="match status" value="1"/>
</dbReference>
<dbReference type="FunFam" id="2.60.40.10:FF:000090">
    <property type="entry name" value="Protein-glutamine gamma-glutamyltransferase 2"/>
    <property type="match status" value="1"/>
</dbReference>
<evidence type="ECO:0000256" key="1">
    <source>
        <dbReference type="ARBA" id="ARBA00005968"/>
    </source>
</evidence>
<keyword evidence="3 9" id="KW-0479">Metal-binding</keyword>
<evidence type="ECO:0000256" key="2">
    <source>
        <dbReference type="ARBA" id="ARBA00022679"/>
    </source>
</evidence>